<keyword evidence="6 12" id="KW-0808">Transferase</keyword>
<comment type="subcellular location">
    <subcellularLocation>
        <location evidence="1">Endoplasmic reticulum membrane</location>
        <topology evidence="1">Single-pass membrane protein</topology>
    </subcellularLocation>
</comment>
<comment type="function">
    <text evidence="12">GDP-Man:Man(3)GlcNAc(2)-PP-Dol alpha-1,2-mannosyltransferase that operates in the biosynthetic pathway of dolichol-linked oligosaccharides, the glycan precursors employed in protein asparagine (N)-glycosylation. The assembly of dolichol-linked oligosaccharides begins on the cytosolic side of the endoplasmic reticulum membrane and finishes in its lumen. The sequential addition of sugars to dolichol pyrophosphate produces dolichol-linked oligosaccharides containing fourteen sugars, including two GlcNAcs, nine mannoses and three glucoses. Once assembled, the oligosaccharide is transferred from the lipid to nascent proteins by oligosaccharyltransferases. Catalyzes, on the cytoplasmic face of the endoplasmic reticulum, the addition of the fourth and fifth mannose residues to the dolichol-linked oligosaccharide chain, to produce Man(5)GlcNAc(2)-PP-dolichol core oligosaccharide.</text>
</comment>
<evidence type="ECO:0000256" key="12">
    <source>
        <dbReference type="RuleBase" id="RU367051"/>
    </source>
</evidence>
<feature type="transmembrane region" description="Helical" evidence="12">
    <location>
        <begin position="202"/>
        <end position="222"/>
    </location>
</feature>
<feature type="transmembrane region" description="Helical" evidence="12">
    <location>
        <begin position="149"/>
        <end position="169"/>
    </location>
</feature>
<dbReference type="EC" id="2.4.1.131" evidence="3 12"/>
<feature type="transmembrane region" description="Helical" evidence="12">
    <location>
        <begin position="6"/>
        <end position="23"/>
    </location>
</feature>
<protein>
    <recommendedName>
        <fullName evidence="4 12">GDP-Man:Man(3)GlcNAc(2)-PP-Dol alpha-1,2-mannosyltransferase</fullName>
        <ecNumber evidence="3 12">2.4.1.131</ecNumber>
    </recommendedName>
</protein>
<evidence type="ECO:0000256" key="11">
    <source>
        <dbReference type="ARBA" id="ARBA00045065"/>
    </source>
</evidence>
<evidence type="ECO:0000256" key="7">
    <source>
        <dbReference type="ARBA" id="ARBA00022692"/>
    </source>
</evidence>
<dbReference type="Gene3D" id="3.40.50.2000">
    <property type="entry name" value="Glycogen Phosphorylase B"/>
    <property type="match status" value="1"/>
</dbReference>
<keyword evidence="9 12" id="KW-1133">Transmembrane helix</keyword>
<comment type="caution">
    <text evidence="15">The sequence shown here is derived from an EMBL/GenBank/DDBJ whole genome shotgun (WGS) entry which is preliminary data.</text>
</comment>
<evidence type="ECO:0000256" key="8">
    <source>
        <dbReference type="ARBA" id="ARBA00022824"/>
    </source>
</evidence>
<keyword evidence="8 12" id="KW-0256">Endoplasmic reticulum</keyword>
<accession>A0AAU9K972</accession>
<dbReference type="Pfam" id="PF00534">
    <property type="entry name" value="Glycos_transf_1"/>
    <property type="match status" value="1"/>
</dbReference>
<dbReference type="Pfam" id="PF15924">
    <property type="entry name" value="ALG11_N"/>
    <property type="match status" value="1"/>
</dbReference>
<dbReference type="PANTHER" id="PTHR45919">
    <property type="entry name" value="GDP-MAN:MAN(3)GLCNAC(2)-PP-DOL ALPHA-1,2-MANNOSYLTRANSFERASE"/>
    <property type="match status" value="1"/>
</dbReference>
<evidence type="ECO:0000256" key="2">
    <source>
        <dbReference type="ARBA" id="ARBA00004922"/>
    </source>
</evidence>
<evidence type="ECO:0000256" key="6">
    <source>
        <dbReference type="ARBA" id="ARBA00022679"/>
    </source>
</evidence>
<comment type="similarity">
    <text evidence="12">Belongs to the glycosyltransferase group 1 family. Glycosyltransferase 4 subfamily.</text>
</comment>
<evidence type="ECO:0000259" key="14">
    <source>
        <dbReference type="Pfam" id="PF15924"/>
    </source>
</evidence>
<dbReference type="GO" id="GO:0004377">
    <property type="term" value="F:GDP-Man:Man(3)GlcNAc(2)-PP-Dol alpha-1,2-mannosyltransferase activity"/>
    <property type="evidence" value="ECO:0007669"/>
    <property type="project" value="UniProtKB-UniRule"/>
</dbReference>
<dbReference type="Proteomes" id="UP001162131">
    <property type="component" value="Unassembled WGS sequence"/>
</dbReference>
<dbReference type="InterPro" id="IPR038013">
    <property type="entry name" value="ALG11"/>
</dbReference>
<dbReference type="GO" id="GO:0005789">
    <property type="term" value="C:endoplasmic reticulum membrane"/>
    <property type="evidence" value="ECO:0007669"/>
    <property type="project" value="UniProtKB-SubCell"/>
</dbReference>
<dbReference type="AlphaFoldDB" id="A0AAU9K972"/>
<keyword evidence="5 12" id="KW-0328">Glycosyltransferase</keyword>
<dbReference type="InterPro" id="IPR001296">
    <property type="entry name" value="Glyco_trans_1"/>
</dbReference>
<keyword evidence="16" id="KW-1185">Reference proteome</keyword>
<dbReference type="SUPFAM" id="SSF53756">
    <property type="entry name" value="UDP-Glycosyltransferase/glycogen phosphorylase"/>
    <property type="match status" value="1"/>
</dbReference>
<comment type="pathway">
    <text evidence="2 12">Protein modification; protein glycosylation.</text>
</comment>
<dbReference type="PANTHER" id="PTHR45919:SF1">
    <property type="entry name" value="GDP-MAN:MAN(3)GLCNAC(2)-PP-DOL ALPHA-1,2-MANNOSYLTRANSFERASE"/>
    <property type="match status" value="1"/>
</dbReference>
<reference evidence="15" key="1">
    <citation type="submission" date="2021-09" db="EMBL/GenBank/DDBJ databases">
        <authorList>
            <consortium name="AG Swart"/>
            <person name="Singh M."/>
            <person name="Singh A."/>
            <person name="Seah K."/>
            <person name="Emmerich C."/>
        </authorList>
    </citation>
    <scope>NUCLEOTIDE SEQUENCE</scope>
    <source>
        <strain evidence="15">ATCC30299</strain>
    </source>
</reference>
<dbReference type="EMBL" id="CAJZBQ010000057">
    <property type="protein sequence ID" value="CAG9333958.1"/>
    <property type="molecule type" value="Genomic_DNA"/>
</dbReference>
<evidence type="ECO:0000256" key="3">
    <source>
        <dbReference type="ARBA" id="ARBA00012645"/>
    </source>
</evidence>
<evidence type="ECO:0000256" key="9">
    <source>
        <dbReference type="ARBA" id="ARBA00022989"/>
    </source>
</evidence>
<keyword evidence="7 12" id="KW-0812">Transmembrane</keyword>
<evidence type="ECO:0000313" key="16">
    <source>
        <dbReference type="Proteomes" id="UP001162131"/>
    </source>
</evidence>
<dbReference type="GO" id="GO:0006487">
    <property type="term" value="P:protein N-linked glycosylation"/>
    <property type="evidence" value="ECO:0007669"/>
    <property type="project" value="TreeGrafter"/>
</dbReference>
<organism evidence="15 16">
    <name type="scientific">Blepharisma stoltei</name>
    <dbReference type="NCBI Taxonomy" id="1481888"/>
    <lineage>
        <taxon>Eukaryota</taxon>
        <taxon>Sar</taxon>
        <taxon>Alveolata</taxon>
        <taxon>Ciliophora</taxon>
        <taxon>Postciliodesmatophora</taxon>
        <taxon>Heterotrichea</taxon>
        <taxon>Heterotrichida</taxon>
        <taxon>Blepharismidae</taxon>
        <taxon>Blepharisma</taxon>
    </lineage>
</organism>
<feature type="domain" description="ALG11 mannosyltransferase N-terminal" evidence="14">
    <location>
        <begin position="30"/>
        <end position="236"/>
    </location>
</feature>
<gene>
    <name evidence="15" type="ORF">BSTOLATCC_MIC59767</name>
</gene>
<dbReference type="CDD" id="cd03806">
    <property type="entry name" value="GT4_ALG11-like"/>
    <property type="match status" value="1"/>
</dbReference>
<feature type="transmembrane region" description="Helical" evidence="12">
    <location>
        <begin position="110"/>
        <end position="129"/>
    </location>
</feature>
<name>A0AAU9K972_9CILI</name>
<evidence type="ECO:0000313" key="15">
    <source>
        <dbReference type="EMBL" id="CAG9333958.1"/>
    </source>
</evidence>
<keyword evidence="10 12" id="KW-0472">Membrane</keyword>
<comment type="catalytic activity">
    <reaction evidence="11 12">
        <text>an alpha-D-Man-(1-&gt;3)-[alpha-D-Man-(1-&gt;6)]-beta-D-Man-(1-&gt;4)-beta-D-GlcNAc-(1-&gt;4)-alpha-D-GlcNAc-diphospho-di-trans,poly-cis-dolichol + 2 GDP-alpha-D-mannose = an alpha-D-Man-(1-&gt;2)-alpha-D-Man-(1-&gt;2)-alpha-D-Man-(1-&gt;3)-[alpha-D-Man-(1-&gt;6)]-beta-D-Man-(1-&gt;4)-beta-D-GlcNAc-(1-&gt;4)-alpha-D-GlcNAc-diphospho-di-trans,poly-cis-dolichol + 2 GDP + 2 H(+)</text>
        <dbReference type="Rhea" id="RHEA:29523"/>
        <dbReference type="Rhea" id="RHEA-COMP:19515"/>
        <dbReference type="Rhea" id="RHEA-COMP:19516"/>
        <dbReference type="ChEBI" id="CHEBI:15378"/>
        <dbReference type="ChEBI" id="CHEBI:57527"/>
        <dbReference type="ChEBI" id="CHEBI:58189"/>
        <dbReference type="ChEBI" id="CHEBI:132511"/>
        <dbReference type="ChEBI" id="CHEBI:132515"/>
        <dbReference type="EC" id="2.4.1.131"/>
    </reaction>
    <physiologicalReaction direction="left-to-right" evidence="11 12">
        <dbReference type="Rhea" id="RHEA:29524"/>
    </physiologicalReaction>
</comment>
<evidence type="ECO:0000259" key="13">
    <source>
        <dbReference type="Pfam" id="PF00534"/>
    </source>
</evidence>
<dbReference type="InterPro" id="IPR031814">
    <property type="entry name" value="ALG11_N"/>
</dbReference>
<evidence type="ECO:0000256" key="5">
    <source>
        <dbReference type="ARBA" id="ARBA00022676"/>
    </source>
</evidence>
<evidence type="ECO:0000256" key="1">
    <source>
        <dbReference type="ARBA" id="ARBA00004389"/>
    </source>
</evidence>
<feature type="domain" description="Glycosyl transferase family 1" evidence="13">
    <location>
        <begin position="264"/>
        <end position="428"/>
    </location>
</feature>
<evidence type="ECO:0000256" key="4">
    <source>
        <dbReference type="ARBA" id="ARBA00022018"/>
    </source>
</evidence>
<sequence>MIWKIVLFFLCILGYIIYSSIQVRKNRRRKTIGILHPYSNAGGGGERVLWVVVKKLIHMKTGCKIVIYSGDSEGKEEILEKTKKLFGIDLVGNQDIEFVMLNRRKWIEAVRYPVLTLLGQLLGSMAMMMEALKKCSVPVLIDTHGQAAGYWFAKLSGIRVVAYVHYPFISTDMIQRVREMRPSYNNSSKIANIRTVSYLKIYYYKILLFLYSIIGSCCDLALCNSSWTRNHIQALWKTTIKVLYPPCDIKVFLNIPLNSPSKHPMTAISIGQFRPEKDHELQLRSLALLIQKNPKFENSKLLLVGSSRNEEDKARVNYLRQRAQELGIEKQVEFHLNVSFSELLSLVEISTVGLHSMWNEHFGISVVEMMAAGLITIANNSGGPKEDIIKHKVTGLLASQPEEYADCLEYAFDNYESLESLKIQARQRVSEFSEENFEEAFQNNIINFLP</sequence>
<evidence type="ECO:0000256" key="10">
    <source>
        <dbReference type="ARBA" id="ARBA00023136"/>
    </source>
</evidence>
<proteinExistence type="inferred from homology"/>